<evidence type="ECO:0000313" key="2">
    <source>
        <dbReference type="EMBL" id="OQO05950.1"/>
    </source>
</evidence>
<evidence type="ECO:0000256" key="1">
    <source>
        <dbReference type="SAM" id="MobiDB-lite"/>
    </source>
</evidence>
<feature type="compositionally biased region" description="Basic and acidic residues" evidence="1">
    <location>
        <begin position="1"/>
        <end position="10"/>
    </location>
</feature>
<feature type="region of interest" description="Disordered" evidence="1">
    <location>
        <begin position="1"/>
        <end position="23"/>
    </location>
</feature>
<dbReference type="EMBL" id="NAJO01000018">
    <property type="protein sequence ID" value="OQO05950.1"/>
    <property type="molecule type" value="Genomic_DNA"/>
</dbReference>
<keyword evidence="3" id="KW-1185">Reference proteome</keyword>
<protein>
    <submittedName>
        <fullName evidence="2">Uncharacterized protein</fullName>
    </submittedName>
</protein>
<organism evidence="2 3">
    <name type="scientific">Cryoendolithus antarcticus</name>
    <dbReference type="NCBI Taxonomy" id="1507870"/>
    <lineage>
        <taxon>Eukaryota</taxon>
        <taxon>Fungi</taxon>
        <taxon>Dikarya</taxon>
        <taxon>Ascomycota</taxon>
        <taxon>Pezizomycotina</taxon>
        <taxon>Dothideomycetes</taxon>
        <taxon>Dothideomycetidae</taxon>
        <taxon>Cladosporiales</taxon>
        <taxon>Cladosporiaceae</taxon>
        <taxon>Cryoendolithus</taxon>
    </lineage>
</organism>
<accession>A0A1V8T3N8</accession>
<sequence length="155" mass="16707">MHAGDTEGDHLSVPGSPPLHFTTDAETHISLGDTAKVQQYPFVHGTAPETSRVLGGRLTDDHRRTLGGRFPALLLDIQDTIVAIRPHGYLTLYSTTFDSAIQQTSAYGNLALAEIDWRHADDLPAPTSYYEEVASTAQTSSELNRDGGSAEDSPS</sequence>
<proteinExistence type="predicted"/>
<reference evidence="3" key="1">
    <citation type="submission" date="2017-03" db="EMBL/GenBank/DDBJ databases">
        <title>Genomes of endolithic fungi from Antarctica.</title>
        <authorList>
            <person name="Coleine C."/>
            <person name="Masonjones S."/>
            <person name="Stajich J.E."/>
        </authorList>
    </citation>
    <scope>NUCLEOTIDE SEQUENCE [LARGE SCALE GENOMIC DNA]</scope>
    <source>
        <strain evidence="3">CCFEE 5527</strain>
    </source>
</reference>
<name>A0A1V8T3N8_9PEZI</name>
<feature type="region of interest" description="Disordered" evidence="1">
    <location>
        <begin position="129"/>
        <end position="155"/>
    </location>
</feature>
<comment type="caution">
    <text evidence="2">The sequence shown here is derived from an EMBL/GenBank/DDBJ whole genome shotgun (WGS) entry which is preliminary data.</text>
</comment>
<dbReference type="Proteomes" id="UP000192596">
    <property type="component" value="Unassembled WGS sequence"/>
</dbReference>
<gene>
    <name evidence="2" type="ORF">B0A48_10046</name>
</gene>
<dbReference type="AlphaFoldDB" id="A0A1V8T3N8"/>
<dbReference type="InParanoid" id="A0A1V8T3N8"/>
<evidence type="ECO:0000313" key="3">
    <source>
        <dbReference type="Proteomes" id="UP000192596"/>
    </source>
</evidence>